<dbReference type="PANTHER" id="PTHR16228:SF23">
    <property type="entry name" value="SOLUTE CARRIER FAMILY 41 MEMBER 1"/>
    <property type="match status" value="1"/>
</dbReference>
<feature type="transmembrane region" description="Helical" evidence="9">
    <location>
        <begin position="552"/>
        <end position="570"/>
    </location>
</feature>
<comment type="similarity">
    <text evidence="2 9">Belongs to the SLC41A transporter family.</text>
</comment>
<keyword evidence="4 9" id="KW-0812">Transmembrane</keyword>
<feature type="transmembrane region" description="Helical" evidence="9">
    <location>
        <begin position="287"/>
        <end position="307"/>
    </location>
</feature>
<evidence type="ECO:0000313" key="13">
    <source>
        <dbReference type="Proteomes" id="UP000052978"/>
    </source>
</evidence>
<dbReference type="eggNOG" id="KOG3788">
    <property type="taxonomic scope" value="Eukaryota"/>
</dbReference>
<dbReference type="Gene3D" id="1.10.357.20">
    <property type="entry name" value="SLC41 divalent cation transporters, integral membrane domain"/>
    <property type="match status" value="2"/>
</dbReference>
<dbReference type="EMBL" id="KE164706">
    <property type="protein sequence ID" value="EPQ19617.1"/>
    <property type="molecule type" value="Genomic_DNA"/>
</dbReference>
<feature type="region of interest" description="Disordered" evidence="10">
    <location>
        <begin position="1"/>
        <end position="41"/>
    </location>
</feature>
<feature type="transmembrane region" description="Helical" evidence="9">
    <location>
        <begin position="359"/>
        <end position="378"/>
    </location>
</feature>
<feature type="transmembrane region" description="Helical" evidence="9">
    <location>
        <begin position="582"/>
        <end position="602"/>
    </location>
</feature>
<feature type="domain" description="SLC41A/MgtE integral membrane" evidence="11">
    <location>
        <begin position="140"/>
        <end position="274"/>
    </location>
</feature>
<feature type="transmembrane region" description="Helical" evidence="9">
    <location>
        <begin position="211"/>
        <end position="242"/>
    </location>
</feature>
<sequence>MSSKLELKDIHQLNGTGPTASPCSSDGPGREPLAGTSEFLGPDEAGVEVVVIESRANAKGVREEDALLENGSQSNESDDVSTDRGPAPPSPLKETSFSIGLQVLFPFLLAGFGTVAAGMVLDIVQHWEVFQKVTEVFILVPALLGLKGNLEMTLASRLSTAANIGHMDTPKELWRMITGNMALIQVQATVVGFLASIAAVVFGWIPDGHFSIPHAFLLCASSVATAFIASLVLGMIMIGVIIGSRKIGINPDNVATPIAASLGDLITLALLSGISWGLYLELENWKYIYPLVCAFFVALLPVWVVLARRSPATREVLYSGWEPVIIAMAISRISQGEAGKRKPQCSPPSDLCFSENWKYIYPLVCAFFVALLPVWVVLARRSPATREVLYSGWEPVIIAMAISSVGGLILDKTVSDPNFAGMAVFTPVINALERARGKQGLVPRAVCDSRCTHPLLEKSGSLSRQIRLCPFLHTQPHQGRMSLPHLRSGGMGGLEDSWNGGVGGNLVAVQASRISTFLHMNGMPGENSEQAPRRCPSPCTTFFSPDVNSRSARVLFLLVVPGHLVFLYTISCMQGGHTTLTLIFIVFYMTAALLQVLILLYIADWMVHWMWGRGLDPDNFSIPYLTALGDLLGTGLLALSFHVLWLIGDRDTDVGD</sequence>
<evidence type="ECO:0000256" key="8">
    <source>
        <dbReference type="ARBA" id="ARBA00023136"/>
    </source>
</evidence>
<organism evidence="12 13">
    <name type="scientific">Myotis brandtii</name>
    <name type="common">Brandt's bat</name>
    <dbReference type="NCBI Taxonomy" id="109478"/>
    <lineage>
        <taxon>Eukaryota</taxon>
        <taxon>Metazoa</taxon>
        <taxon>Chordata</taxon>
        <taxon>Craniata</taxon>
        <taxon>Vertebrata</taxon>
        <taxon>Euteleostomi</taxon>
        <taxon>Mammalia</taxon>
        <taxon>Eutheria</taxon>
        <taxon>Laurasiatheria</taxon>
        <taxon>Chiroptera</taxon>
        <taxon>Yangochiroptera</taxon>
        <taxon>Vespertilionidae</taxon>
        <taxon>Myotis</taxon>
    </lineage>
</organism>
<keyword evidence="8 9" id="KW-0472">Membrane</keyword>
<protein>
    <recommendedName>
        <fullName evidence="9">Solute carrier family 41 member</fullName>
    </recommendedName>
</protein>
<feature type="transmembrane region" description="Helical" evidence="9">
    <location>
        <begin position="181"/>
        <end position="205"/>
    </location>
</feature>
<keyword evidence="13" id="KW-1185">Reference proteome</keyword>
<keyword evidence="6 9" id="KW-1133">Transmembrane helix</keyword>
<dbReference type="SUPFAM" id="SSF161093">
    <property type="entry name" value="MgtE membrane domain-like"/>
    <property type="match status" value="2"/>
</dbReference>
<evidence type="ECO:0000256" key="5">
    <source>
        <dbReference type="ARBA" id="ARBA00022842"/>
    </source>
</evidence>
<evidence type="ECO:0000256" key="7">
    <source>
        <dbReference type="ARBA" id="ARBA00023065"/>
    </source>
</evidence>
<dbReference type="GO" id="GO:0015693">
    <property type="term" value="P:magnesium ion transport"/>
    <property type="evidence" value="ECO:0007669"/>
    <property type="project" value="UniProtKB-ARBA"/>
</dbReference>
<evidence type="ECO:0000256" key="10">
    <source>
        <dbReference type="SAM" id="MobiDB-lite"/>
    </source>
</evidence>
<comment type="subcellular location">
    <subcellularLocation>
        <location evidence="1 9">Membrane</location>
        <topology evidence="1 9">Multi-pass membrane protein</topology>
    </subcellularLocation>
</comment>
<dbReference type="PANTHER" id="PTHR16228">
    <property type="entry name" value="DIVALENT CATION TRANSPORTER SOLUTE CARRIER FAMILY 41"/>
    <property type="match status" value="1"/>
</dbReference>
<evidence type="ECO:0000256" key="9">
    <source>
        <dbReference type="RuleBase" id="RU369007"/>
    </source>
</evidence>
<evidence type="ECO:0000256" key="6">
    <source>
        <dbReference type="ARBA" id="ARBA00022989"/>
    </source>
</evidence>
<dbReference type="Proteomes" id="UP000052978">
    <property type="component" value="Unassembled WGS sequence"/>
</dbReference>
<evidence type="ECO:0000313" key="12">
    <source>
        <dbReference type="EMBL" id="EPQ19617.1"/>
    </source>
</evidence>
<feature type="transmembrane region" description="Helical" evidence="9">
    <location>
        <begin position="103"/>
        <end position="123"/>
    </location>
</feature>
<feature type="transmembrane region" description="Helical" evidence="9">
    <location>
        <begin position="622"/>
        <end position="647"/>
    </location>
</feature>
<dbReference type="FunFam" id="1.10.357.20:FF:000001">
    <property type="entry name" value="Solute carrier family 41 member 2"/>
    <property type="match status" value="1"/>
</dbReference>
<keyword evidence="5 9" id="KW-0460">Magnesium</keyword>
<reference evidence="12 13" key="1">
    <citation type="journal article" date="2013" name="Nat. Commun.">
        <title>Genome analysis reveals insights into physiology and longevity of the Brandt's bat Myotis brandtii.</title>
        <authorList>
            <person name="Seim I."/>
            <person name="Fang X."/>
            <person name="Xiong Z."/>
            <person name="Lobanov A.V."/>
            <person name="Huang Z."/>
            <person name="Ma S."/>
            <person name="Feng Y."/>
            <person name="Turanov A.A."/>
            <person name="Zhu Y."/>
            <person name="Lenz T.L."/>
            <person name="Gerashchenko M.V."/>
            <person name="Fan D."/>
            <person name="Hee Yim S."/>
            <person name="Yao X."/>
            <person name="Jordan D."/>
            <person name="Xiong Y."/>
            <person name="Ma Y."/>
            <person name="Lyapunov A.N."/>
            <person name="Chen G."/>
            <person name="Kulakova O.I."/>
            <person name="Sun Y."/>
            <person name="Lee S.G."/>
            <person name="Bronson R.T."/>
            <person name="Moskalev A.A."/>
            <person name="Sunyaev S.R."/>
            <person name="Zhang G."/>
            <person name="Krogh A."/>
            <person name="Wang J."/>
            <person name="Gladyshev V.N."/>
        </authorList>
    </citation>
    <scope>NUCLEOTIDE SEQUENCE [LARGE SCALE GENOMIC DNA]</scope>
</reference>
<keyword evidence="7 9" id="KW-0406">Ion transport</keyword>
<evidence type="ECO:0000256" key="2">
    <source>
        <dbReference type="ARBA" id="ARBA00009749"/>
    </source>
</evidence>
<dbReference type="Pfam" id="PF01769">
    <property type="entry name" value="MgtE"/>
    <property type="match status" value="2"/>
</dbReference>
<comment type="function">
    <text evidence="9">Acts as a magnesium transporter.</text>
</comment>
<accession>S7QEG4</accession>
<dbReference type="InterPro" id="IPR045349">
    <property type="entry name" value="SLC41A1-3"/>
</dbReference>
<dbReference type="FunFam" id="1.10.357.20:FF:000016">
    <property type="entry name" value="Predicted protein"/>
    <property type="match status" value="1"/>
</dbReference>
<feature type="compositionally biased region" description="Polar residues" evidence="10">
    <location>
        <begin position="13"/>
        <end position="24"/>
    </location>
</feature>
<feature type="compositionally biased region" description="Basic and acidic residues" evidence="10">
    <location>
        <begin position="1"/>
        <end position="11"/>
    </location>
</feature>
<dbReference type="InterPro" id="IPR006667">
    <property type="entry name" value="SLC41_membr_dom"/>
</dbReference>
<dbReference type="AlphaFoldDB" id="S7QEG4"/>
<dbReference type="GO" id="GO:0022890">
    <property type="term" value="F:inorganic cation transmembrane transporter activity"/>
    <property type="evidence" value="ECO:0007669"/>
    <property type="project" value="UniProtKB-UniRule"/>
</dbReference>
<dbReference type="GO" id="GO:0005886">
    <property type="term" value="C:plasma membrane"/>
    <property type="evidence" value="ECO:0007669"/>
    <property type="project" value="TreeGrafter"/>
</dbReference>
<dbReference type="InterPro" id="IPR036739">
    <property type="entry name" value="SLC41_membr_dom_sf"/>
</dbReference>
<evidence type="ECO:0000256" key="4">
    <source>
        <dbReference type="ARBA" id="ARBA00022692"/>
    </source>
</evidence>
<feature type="domain" description="SLC41A/MgtE integral membrane" evidence="11">
    <location>
        <begin position="501"/>
        <end position="639"/>
    </location>
</feature>
<name>S7QEG4_MYOBR</name>
<evidence type="ECO:0000259" key="11">
    <source>
        <dbReference type="Pfam" id="PF01769"/>
    </source>
</evidence>
<gene>
    <name evidence="12" type="ORF">D623_10018472</name>
</gene>
<feature type="transmembrane region" description="Helical" evidence="9">
    <location>
        <begin position="254"/>
        <end position="275"/>
    </location>
</feature>
<evidence type="ECO:0000256" key="1">
    <source>
        <dbReference type="ARBA" id="ARBA00004141"/>
    </source>
</evidence>
<feature type="region of interest" description="Disordered" evidence="10">
    <location>
        <begin position="58"/>
        <end position="92"/>
    </location>
</feature>
<proteinExistence type="inferred from homology"/>
<dbReference type="GO" id="GO:0008324">
    <property type="term" value="F:monoatomic cation transmembrane transporter activity"/>
    <property type="evidence" value="ECO:0007669"/>
    <property type="project" value="UniProtKB-UniRule"/>
</dbReference>
<keyword evidence="3 9" id="KW-0813">Transport</keyword>
<evidence type="ECO:0000256" key="3">
    <source>
        <dbReference type="ARBA" id="ARBA00022448"/>
    </source>
</evidence>
<feature type="transmembrane region" description="Helical" evidence="9">
    <location>
        <begin position="390"/>
        <end position="410"/>
    </location>
</feature>